<protein>
    <submittedName>
        <fullName evidence="9">Dipeptide transport system permease protein DppC</fullName>
    </submittedName>
</protein>
<keyword evidence="2 7" id="KW-0813">Transport</keyword>
<reference evidence="9 10" key="1">
    <citation type="submission" date="2017-03" db="EMBL/GenBank/DDBJ databases">
        <authorList>
            <person name="Afonso C.L."/>
            <person name="Miller P.J."/>
            <person name="Scott M.A."/>
            <person name="Spackman E."/>
            <person name="Goraichik I."/>
            <person name="Dimitrov K.M."/>
            <person name="Suarez D.L."/>
            <person name="Swayne D.E."/>
        </authorList>
    </citation>
    <scope>NUCLEOTIDE SEQUENCE [LARGE SCALE GENOMIC DNA]</scope>
    <source>
        <strain evidence="9">PRJEB14757</strain>
    </source>
</reference>
<gene>
    <name evidence="9" type="ORF">MTBBW1_630049</name>
</gene>
<dbReference type="Gene3D" id="1.10.3720.10">
    <property type="entry name" value="MetI-like"/>
    <property type="match status" value="1"/>
</dbReference>
<feature type="transmembrane region" description="Helical" evidence="7">
    <location>
        <begin position="218"/>
        <end position="245"/>
    </location>
</feature>
<evidence type="ECO:0000256" key="6">
    <source>
        <dbReference type="ARBA" id="ARBA00023136"/>
    </source>
</evidence>
<dbReference type="InterPro" id="IPR050366">
    <property type="entry name" value="BP-dependent_transpt_permease"/>
</dbReference>
<dbReference type="GO" id="GO:0005886">
    <property type="term" value="C:plasma membrane"/>
    <property type="evidence" value="ECO:0007669"/>
    <property type="project" value="UniProtKB-SubCell"/>
</dbReference>
<sequence>MTDMNVQVMKKIVESKYVYSFLRDPSAIIGTTIMVIFIFAALFAPVLSPMDPYDLEKIDLGNFLIPPAWMDGGSFQFPLGTDDQGRGILSTILYGLRTSLFVGFSVVVISTIIGIVLGMLAGYYGGILDSFVMRMADTVFAFSTTLLAVLLLGVFESRGLWTVVLAICIADWVKYARTIRGSVLEIRDNAYVVAAKASGAKDFRILFRHILPNALPPIFVVLAVDLAVVIMLEATLSFLGVGVPITEPSLGMMIAIGKNYIYAGMWWMILFPGATLILLVVAINLFSDWLRDELNPKLAR</sequence>
<dbReference type="GO" id="GO:0055085">
    <property type="term" value="P:transmembrane transport"/>
    <property type="evidence" value="ECO:0007669"/>
    <property type="project" value="InterPro"/>
</dbReference>
<feature type="transmembrane region" description="Helical" evidence="7">
    <location>
        <begin position="135"/>
        <end position="154"/>
    </location>
</feature>
<dbReference type="InterPro" id="IPR035906">
    <property type="entry name" value="MetI-like_sf"/>
</dbReference>
<feature type="domain" description="ABC transmembrane type-1" evidence="8">
    <location>
        <begin position="96"/>
        <end position="287"/>
    </location>
</feature>
<dbReference type="SUPFAM" id="SSF161098">
    <property type="entry name" value="MetI-like"/>
    <property type="match status" value="1"/>
</dbReference>
<feature type="transmembrane region" description="Helical" evidence="7">
    <location>
        <begin position="100"/>
        <end position="123"/>
    </location>
</feature>
<feature type="transmembrane region" description="Helical" evidence="7">
    <location>
        <begin position="265"/>
        <end position="287"/>
    </location>
</feature>
<evidence type="ECO:0000256" key="2">
    <source>
        <dbReference type="ARBA" id="ARBA00022448"/>
    </source>
</evidence>
<dbReference type="InterPro" id="IPR025966">
    <property type="entry name" value="OppC_N"/>
</dbReference>
<dbReference type="InterPro" id="IPR000515">
    <property type="entry name" value="MetI-like"/>
</dbReference>
<dbReference type="PANTHER" id="PTHR43386">
    <property type="entry name" value="OLIGOPEPTIDE TRANSPORT SYSTEM PERMEASE PROTEIN APPC"/>
    <property type="match status" value="1"/>
</dbReference>
<dbReference type="STRING" id="1246637.MTBBW1_630049"/>
<keyword evidence="6 7" id="KW-0472">Membrane</keyword>
<evidence type="ECO:0000313" key="9">
    <source>
        <dbReference type="EMBL" id="SLM32355.1"/>
    </source>
</evidence>
<dbReference type="Pfam" id="PF00528">
    <property type="entry name" value="BPD_transp_1"/>
    <property type="match status" value="1"/>
</dbReference>
<dbReference type="OrthoDB" id="9783218at2"/>
<evidence type="ECO:0000256" key="5">
    <source>
        <dbReference type="ARBA" id="ARBA00022989"/>
    </source>
</evidence>
<dbReference type="AlphaFoldDB" id="A0A1W1HIX2"/>
<dbReference type="Pfam" id="PF12911">
    <property type="entry name" value="OppC_N"/>
    <property type="match status" value="1"/>
</dbReference>
<evidence type="ECO:0000256" key="3">
    <source>
        <dbReference type="ARBA" id="ARBA00022475"/>
    </source>
</evidence>
<dbReference type="CDD" id="cd06261">
    <property type="entry name" value="TM_PBP2"/>
    <property type="match status" value="1"/>
</dbReference>
<keyword evidence="5 7" id="KW-1133">Transmembrane helix</keyword>
<accession>A0A1W1HIX2</accession>
<dbReference type="PROSITE" id="PS50928">
    <property type="entry name" value="ABC_TM1"/>
    <property type="match status" value="1"/>
</dbReference>
<name>A0A1W1HIX2_9BACT</name>
<evidence type="ECO:0000256" key="4">
    <source>
        <dbReference type="ARBA" id="ARBA00022692"/>
    </source>
</evidence>
<organism evidence="9 10">
    <name type="scientific">Desulfamplus magnetovallimortis</name>
    <dbReference type="NCBI Taxonomy" id="1246637"/>
    <lineage>
        <taxon>Bacteria</taxon>
        <taxon>Pseudomonadati</taxon>
        <taxon>Thermodesulfobacteriota</taxon>
        <taxon>Desulfobacteria</taxon>
        <taxon>Desulfobacterales</taxon>
        <taxon>Desulfobacteraceae</taxon>
        <taxon>Desulfamplus</taxon>
    </lineage>
</organism>
<keyword evidence="4 7" id="KW-0812">Transmembrane</keyword>
<feature type="transmembrane region" description="Helical" evidence="7">
    <location>
        <begin position="21"/>
        <end position="44"/>
    </location>
</feature>
<proteinExistence type="inferred from homology"/>
<evidence type="ECO:0000256" key="7">
    <source>
        <dbReference type="RuleBase" id="RU363032"/>
    </source>
</evidence>
<comment type="subcellular location">
    <subcellularLocation>
        <location evidence="1 7">Cell membrane</location>
        <topology evidence="1 7">Multi-pass membrane protein</topology>
    </subcellularLocation>
</comment>
<dbReference type="EMBL" id="FWEV01000307">
    <property type="protein sequence ID" value="SLM32355.1"/>
    <property type="molecule type" value="Genomic_DNA"/>
</dbReference>
<comment type="similarity">
    <text evidence="7">Belongs to the binding-protein-dependent transport system permease family.</text>
</comment>
<keyword evidence="3" id="KW-1003">Cell membrane</keyword>
<evidence type="ECO:0000313" key="10">
    <source>
        <dbReference type="Proteomes" id="UP000191931"/>
    </source>
</evidence>
<dbReference type="RefSeq" id="WP_080801957.1">
    <property type="nucleotide sequence ID" value="NZ_LT828542.1"/>
</dbReference>
<keyword evidence="10" id="KW-1185">Reference proteome</keyword>
<evidence type="ECO:0000259" key="8">
    <source>
        <dbReference type="PROSITE" id="PS50928"/>
    </source>
</evidence>
<dbReference type="Proteomes" id="UP000191931">
    <property type="component" value="Unassembled WGS sequence"/>
</dbReference>
<evidence type="ECO:0000256" key="1">
    <source>
        <dbReference type="ARBA" id="ARBA00004651"/>
    </source>
</evidence>
<dbReference type="PANTHER" id="PTHR43386:SF26">
    <property type="entry name" value="ABC TRANSPORTER PERMEASE PROTEIN"/>
    <property type="match status" value="1"/>
</dbReference>